<dbReference type="Proteomes" id="UP001218218">
    <property type="component" value="Unassembled WGS sequence"/>
</dbReference>
<accession>A0AAD6ZH89</accession>
<proteinExistence type="predicted"/>
<keyword evidence="2" id="KW-1133">Transmembrane helix</keyword>
<organism evidence="3 4">
    <name type="scientific">Mycena albidolilacea</name>
    <dbReference type="NCBI Taxonomy" id="1033008"/>
    <lineage>
        <taxon>Eukaryota</taxon>
        <taxon>Fungi</taxon>
        <taxon>Dikarya</taxon>
        <taxon>Basidiomycota</taxon>
        <taxon>Agaricomycotina</taxon>
        <taxon>Agaricomycetes</taxon>
        <taxon>Agaricomycetidae</taxon>
        <taxon>Agaricales</taxon>
        <taxon>Marasmiineae</taxon>
        <taxon>Mycenaceae</taxon>
        <taxon>Mycena</taxon>
    </lineage>
</organism>
<protein>
    <submittedName>
        <fullName evidence="3">Uncharacterized protein</fullName>
    </submittedName>
</protein>
<dbReference type="InterPro" id="IPR021842">
    <property type="entry name" value="DUF3435"/>
</dbReference>
<dbReference type="Pfam" id="PF11917">
    <property type="entry name" value="DUF3435"/>
    <property type="match status" value="2"/>
</dbReference>
<keyword evidence="2" id="KW-0472">Membrane</keyword>
<gene>
    <name evidence="3" type="ORF">DFH08DRAFT_1030706</name>
</gene>
<evidence type="ECO:0000256" key="2">
    <source>
        <dbReference type="SAM" id="Phobius"/>
    </source>
</evidence>
<sequence>MPRLSKPRMTDEESYDLALAEADEERLTLLTKPLEGTFHFSLPAEIVPGAELPSHGACFPSYYITKEFVRWLGVTLRGRLERFVVKKTIEGYIFKFFGLWRNYAFLPVPKVYRNHVMSYFYSEEFDETSKLSTKSRVKEVANIVDVEILVKGILEDKKYFRTHRARWDTNYTIILSALSSERPGAMIESSCYRHSNESMTWDDHEFWVIPNPQDPHRPLFCCVVRVRLLKGHREDDSFMKYFFLLPEPASHRHVDALMYLLVNAFKDAIFVDVETPEQVFFPKNPCHTAHKLRIKESAKSQAVTRKEVYQDGCWTTSDTLAMPYFMITAFLRKISLFLRFVIWFTFYCFRRFLHVVSYISIVSILITIYVQESYQSRLAAIDLGAILSERHEANEENTNMMKAVCGMSKGRDPNAPISLDAAEVNELLDDPELVEFRRAKGKLRAQVNAEITKRASIDKDDDVAVAAQNEVINALRMNIRTIDREHRAIKNYLKTVGALVTRETYALVALKRKKYFDEASFRVLNNIQPEQRVPLATKRNIVTAALPPVTTVRPGQENTAPGAPAPARRARVSRPTAPDPLAEALEILYNFTPDDVGSAHFVASVNALLGLPERPFKHCYPGESPTHDDKCPVCGIDCTPRETNKGGGTVATHIHKCIMRQLQATVQQQVEAQYEPTTCLWTTCRDETVFATRTEFCAHIIRHMENLRFASARGLPGAQCMWKTDDEPCGERNHNF</sequence>
<dbReference type="PANTHER" id="PTHR37535">
    <property type="entry name" value="FLUG DOMAIN PROTEIN"/>
    <property type="match status" value="1"/>
</dbReference>
<evidence type="ECO:0000313" key="4">
    <source>
        <dbReference type="Proteomes" id="UP001218218"/>
    </source>
</evidence>
<comment type="caution">
    <text evidence="3">The sequence shown here is derived from an EMBL/GenBank/DDBJ whole genome shotgun (WGS) entry which is preliminary data.</text>
</comment>
<dbReference type="PANTHER" id="PTHR37535:SF3">
    <property type="entry name" value="FLUG DOMAIN-CONTAINING PROTEIN"/>
    <property type="match status" value="1"/>
</dbReference>
<feature type="transmembrane region" description="Helical" evidence="2">
    <location>
        <begin position="324"/>
        <end position="346"/>
    </location>
</feature>
<keyword evidence="2" id="KW-0812">Transmembrane</keyword>
<evidence type="ECO:0000256" key="1">
    <source>
        <dbReference type="SAM" id="MobiDB-lite"/>
    </source>
</evidence>
<feature type="transmembrane region" description="Helical" evidence="2">
    <location>
        <begin position="352"/>
        <end position="370"/>
    </location>
</feature>
<name>A0AAD6ZH89_9AGAR</name>
<reference evidence="3" key="1">
    <citation type="submission" date="2023-03" db="EMBL/GenBank/DDBJ databases">
        <title>Massive genome expansion in bonnet fungi (Mycena s.s.) driven by repeated elements and novel gene families across ecological guilds.</title>
        <authorList>
            <consortium name="Lawrence Berkeley National Laboratory"/>
            <person name="Harder C.B."/>
            <person name="Miyauchi S."/>
            <person name="Viragh M."/>
            <person name="Kuo A."/>
            <person name="Thoen E."/>
            <person name="Andreopoulos B."/>
            <person name="Lu D."/>
            <person name="Skrede I."/>
            <person name="Drula E."/>
            <person name="Henrissat B."/>
            <person name="Morin E."/>
            <person name="Kohler A."/>
            <person name="Barry K."/>
            <person name="LaButti K."/>
            <person name="Morin E."/>
            <person name="Salamov A."/>
            <person name="Lipzen A."/>
            <person name="Mereny Z."/>
            <person name="Hegedus B."/>
            <person name="Baldrian P."/>
            <person name="Stursova M."/>
            <person name="Weitz H."/>
            <person name="Taylor A."/>
            <person name="Grigoriev I.V."/>
            <person name="Nagy L.G."/>
            <person name="Martin F."/>
            <person name="Kauserud H."/>
        </authorList>
    </citation>
    <scope>NUCLEOTIDE SEQUENCE</scope>
    <source>
        <strain evidence="3">CBHHK002</strain>
    </source>
</reference>
<feature type="region of interest" description="Disordered" evidence="1">
    <location>
        <begin position="551"/>
        <end position="574"/>
    </location>
</feature>
<dbReference type="EMBL" id="JARIHO010000049">
    <property type="protein sequence ID" value="KAJ7321977.1"/>
    <property type="molecule type" value="Genomic_DNA"/>
</dbReference>
<keyword evidence="4" id="KW-1185">Reference proteome</keyword>
<dbReference type="AlphaFoldDB" id="A0AAD6ZH89"/>
<evidence type="ECO:0000313" key="3">
    <source>
        <dbReference type="EMBL" id="KAJ7321977.1"/>
    </source>
</evidence>